<proteinExistence type="predicted"/>
<feature type="region of interest" description="Disordered" evidence="1">
    <location>
        <begin position="119"/>
        <end position="150"/>
    </location>
</feature>
<feature type="compositionally biased region" description="Basic and acidic residues" evidence="1">
    <location>
        <begin position="139"/>
        <end position="150"/>
    </location>
</feature>
<dbReference type="EMBL" id="JAWDJX010000019">
    <property type="protein sequence ID" value="KAK3052715.1"/>
    <property type="molecule type" value="Genomic_DNA"/>
</dbReference>
<evidence type="ECO:0000313" key="3">
    <source>
        <dbReference type="EMBL" id="KAK3052715.1"/>
    </source>
</evidence>
<accession>A0AAJ0DMI4</accession>
<evidence type="ECO:0000313" key="4">
    <source>
        <dbReference type="Proteomes" id="UP001271007"/>
    </source>
</evidence>
<comment type="caution">
    <text evidence="3">The sequence shown here is derived from an EMBL/GenBank/DDBJ whole genome shotgun (WGS) entry which is preliminary data.</text>
</comment>
<keyword evidence="2" id="KW-0812">Transmembrane</keyword>
<sequence>MPVLPHLARRAATAIASHSQDTRVLDSRQLAHHAADILRRIPFPSLSSTEKRNSNSNVCQAGYIAGCYQYGGAAPGAVAGITLGAIAGFLLVMWLLWVLSQGGGFIQTSNLQEEEVVVRRRSGDEGRSRRSHRSSYQAEMRHTSPRRERVVRQERIVRDVPRDRVDRSQVRETVIVEERGPERRVDGDDIVEVIEEHSSIGGAPPPRRKGSRRTSGYR</sequence>
<keyword evidence="2" id="KW-0472">Membrane</keyword>
<dbReference type="AlphaFoldDB" id="A0AAJ0DMI4"/>
<dbReference type="Proteomes" id="UP001271007">
    <property type="component" value="Unassembled WGS sequence"/>
</dbReference>
<reference evidence="3" key="1">
    <citation type="submission" date="2023-04" db="EMBL/GenBank/DDBJ databases">
        <title>Black Yeasts Isolated from many extreme environments.</title>
        <authorList>
            <person name="Coleine C."/>
            <person name="Stajich J.E."/>
            <person name="Selbmann L."/>
        </authorList>
    </citation>
    <scope>NUCLEOTIDE SEQUENCE</scope>
    <source>
        <strain evidence="3">CCFEE 5312</strain>
    </source>
</reference>
<organism evidence="3 4">
    <name type="scientific">Extremus antarcticus</name>
    <dbReference type="NCBI Taxonomy" id="702011"/>
    <lineage>
        <taxon>Eukaryota</taxon>
        <taxon>Fungi</taxon>
        <taxon>Dikarya</taxon>
        <taxon>Ascomycota</taxon>
        <taxon>Pezizomycotina</taxon>
        <taxon>Dothideomycetes</taxon>
        <taxon>Dothideomycetidae</taxon>
        <taxon>Mycosphaerellales</taxon>
        <taxon>Extremaceae</taxon>
        <taxon>Extremus</taxon>
    </lineage>
</organism>
<protein>
    <submittedName>
        <fullName evidence="3">Uncharacterized protein</fullName>
    </submittedName>
</protein>
<keyword evidence="4" id="KW-1185">Reference proteome</keyword>
<evidence type="ECO:0000256" key="1">
    <source>
        <dbReference type="SAM" id="MobiDB-lite"/>
    </source>
</evidence>
<evidence type="ECO:0000256" key="2">
    <source>
        <dbReference type="SAM" id="Phobius"/>
    </source>
</evidence>
<feature type="transmembrane region" description="Helical" evidence="2">
    <location>
        <begin position="78"/>
        <end position="99"/>
    </location>
</feature>
<feature type="region of interest" description="Disordered" evidence="1">
    <location>
        <begin position="195"/>
        <end position="218"/>
    </location>
</feature>
<name>A0AAJ0DMI4_9PEZI</name>
<feature type="compositionally biased region" description="Basic and acidic residues" evidence="1">
    <location>
        <begin position="119"/>
        <end position="128"/>
    </location>
</feature>
<gene>
    <name evidence="3" type="ORF">LTR09_006198</name>
</gene>
<keyword evidence="2" id="KW-1133">Transmembrane helix</keyword>